<keyword evidence="1" id="KW-0812">Transmembrane</keyword>
<sequence>MKKFLKEISKFILYIFLIFISPIIPFFILSFYVNNTCEPGTYMCGVIEFGLFILGTKIFQVYAIAKLTLFMIKNCKSKSLYKFFNSGIEYILLLFFFIILEISFRYFAQHDYIFYHINRIRDLVHEYFFGISLLTSYICIFIVIIIYRIRKYYENISK</sequence>
<evidence type="ECO:0000256" key="1">
    <source>
        <dbReference type="SAM" id="Phobius"/>
    </source>
</evidence>
<evidence type="ECO:0000313" key="2">
    <source>
        <dbReference type="EMBL" id="QGT49834.1"/>
    </source>
</evidence>
<name>A0A650ELJ2_9BACT</name>
<feature type="transmembrane region" description="Helical" evidence="1">
    <location>
        <begin position="45"/>
        <end position="69"/>
    </location>
</feature>
<dbReference type="EMBL" id="MN577570">
    <property type="protein sequence ID" value="QGT49834.1"/>
    <property type="molecule type" value="Genomic_DNA"/>
</dbReference>
<gene>
    <name evidence="2" type="ORF">Melaina855_2210</name>
</gene>
<organism evidence="2">
    <name type="scientific">uncultured Candidatus Melainabacteria bacterium</name>
    <dbReference type="NCBI Taxonomy" id="2682970"/>
    <lineage>
        <taxon>Bacteria</taxon>
        <taxon>Bacillati</taxon>
        <taxon>Candidatus Melainabacteria</taxon>
        <taxon>environmental samples</taxon>
    </lineage>
</organism>
<feature type="transmembrane region" description="Helical" evidence="1">
    <location>
        <begin position="127"/>
        <end position="149"/>
    </location>
</feature>
<feature type="transmembrane region" description="Helical" evidence="1">
    <location>
        <begin position="90"/>
        <end position="107"/>
    </location>
</feature>
<accession>A0A650ELJ2</accession>
<feature type="transmembrane region" description="Helical" evidence="1">
    <location>
        <begin position="12"/>
        <end position="33"/>
    </location>
</feature>
<protein>
    <submittedName>
        <fullName evidence="2">Uncharacterized protein</fullName>
    </submittedName>
</protein>
<dbReference type="AlphaFoldDB" id="A0A650ELJ2"/>
<keyword evidence="1" id="KW-0472">Membrane</keyword>
<keyword evidence="1" id="KW-1133">Transmembrane helix</keyword>
<proteinExistence type="predicted"/>
<reference evidence="2" key="1">
    <citation type="journal article" date="2020" name="J. ISSAAS">
        <title>Lactobacilli and other gastrointestinal microbiota of Peromyscus leucopus, reservoir host for agents of Lyme disease and other zoonoses in North America.</title>
        <authorList>
            <person name="Milovic A."/>
            <person name="Bassam K."/>
            <person name="Shao H."/>
            <person name="Chatzistamou I."/>
            <person name="Tufts D.M."/>
            <person name="Diuk-Wasser M."/>
            <person name="Barbour A.G."/>
        </authorList>
    </citation>
    <scope>NUCLEOTIDE SEQUENCE</scope>
    <source>
        <strain evidence="2">LL20</strain>
    </source>
</reference>